<organism evidence="2 3">
    <name type="scientific">Dunaliella salina</name>
    <name type="common">Green alga</name>
    <name type="synonym">Protococcus salinus</name>
    <dbReference type="NCBI Taxonomy" id="3046"/>
    <lineage>
        <taxon>Eukaryota</taxon>
        <taxon>Viridiplantae</taxon>
        <taxon>Chlorophyta</taxon>
        <taxon>core chlorophytes</taxon>
        <taxon>Chlorophyceae</taxon>
        <taxon>CS clade</taxon>
        <taxon>Chlamydomonadales</taxon>
        <taxon>Dunaliellaceae</taxon>
        <taxon>Dunaliella</taxon>
    </lineage>
</organism>
<feature type="compositionally biased region" description="Polar residues" evidence="1">
    <location>
        <begin position="45"/>
        <end position="74"/>
    </location>
</feature>
<reference evidence="2" key="1">
    <citation type="submission" date="2017-08" db="EMBL/GenBank/DDBJ databases">
        <authorList>
            <person name="Polle J.E."/>
            <person name="Barry K."/>
            <person name="Cushman J."/>
            <person name="Schmutz J."/>
            <person name="Tran D."/>
            <person name="Hathwaick L.T."/>
            <person name="Yim W.C."/>
            <person name="Jenkins J."/>
            <person name="Mckie-Krisberg Z.M."/>
            <person name="Prochnik S."/>
            <person name="Lindquist E."/>
            <person name="Dockter R.B."/>
            <person name="Adam C."/>
            <person name="Molina H."/>
            <person name="Bunkerborg J."/>
            <person name="Jin E."/>
            <person name="Buchheim M."/>
            <person name="Magnuson J."/>
        </authorList>
    </citation>
    <scope>NUCLEOTIDE SEQUENCE</scope>
    <source>
        <strain evidence="2">CCAP 19/18</strain>
    </source>
</reference>
<proteinExistence type="predicted"/>
<dbReference type="EMBL" id="MU070331">
    <property type="protein sequence ID" value="KAF5828267.1"/>
    <property type="molecule type" value="Genomic_DNA"/>
</dbReference>
<evidence type="ECO:0000313" key="3">
    <source>
        <dbReference type="Proteomes" id="UP000815325"/>
    </source>
</evidence>
<gene>
    <name evidence="2" type="ORF">DUNSADRAFT_17875</name>
</gene>
<protein>
    <recommendedName>
        <fullName evidence="4">Encoded protein</fullName>
    </recommendedName>
</protein>
<keyword evidence="3" id="KW-1185">Reference proteome</keyword>
<accession>A0ABQ7G0Y2</accession>
<evidence type="ECO:0008006" key="4">
    <source>
        <dbReference type="Google" id="ProtNLM"/>
    </source>
</evidence>
<feature type="region of interest" description="Disordered" evidence="1">
    <location>
        <begin position="1"/>
        <end position="82"/>
    </location>
</feature>
<sequence length="250" mass="26294">MSRQPSPSSPTFPSPLSRPYRSSLPTNFRQSSKTFSHGSSHRKSLPTNFRQASKTFTHGSSHPNFASRSQTPTPAASVVQWTPEDSKATVFSTDTASLSSMEEPQDQLGTPGLGVDLTKHLAVGDGPQFSAGASFSPCFAEALSPGISQSPLAAEGKTGSQTLSEDAVLHSFEDLRSVHIALSVAAELGEDVPQPCEEHGIEKVETCTNSSLLLVGGEAAHTAAKPCARYSRHSTPGYGPHQGKCGNTST</sequence>
<name>A0ABQ7G0Y2_DUNSA</name>
<evidence type="ECO:0000313" key="2">
    <source>
        <dbReference type="EMBL" id="KAF5828267.1"/>
    </source>
</evidence>
<feature type="compositionally biased region" description="Polar residues" evidence="1">
    <location>
        <begin position="26"/>
        <end position="38"/>
    </location>
</feature>
<dbReference type="Proteomes" id="UP000815325">
    <property type="component" value="Unassembled WGS sequence"/>
</dbReference>
<comment type="caution">
    <text evidence="2">The sequence shown here is derived from an EMBL/GenBank/DDBJ whole genome shotgun (WGS) entry which is preliminary data.</text>
</comment>
<evidence type="ECO:0000256" key="1">
    <source>
        <dbReference type="SAM" id="MobiDB-lite"/>
    </source>
</evidence>
<feature type="compositionally biased region" description="Low complexity" evidence="1">
    <location>
        <begin position="14"/>
        <end position="25"/>
    </location>
</feature>